<gene>
    <name evidence="2" type="ORF">PG2017B_0789</name>
</gene>
<organism evidence="2 3">
    <name type="scientific">Bifidobacterium pseudolongum subsp. globosum</name>
    <dbReference type="NCBI Taxonomy" id="1690"/>
    <lineage>
        <taxon>Bacteria</taxon>
        <taxon>Bacillati</taxon>
        <taxon>Actinomycetota</taxon>
        <taxon>Actinomycetes</taxon>
        <taxon>Bifidobacteriales</taxon>
        <taxon>Bifidobacteriaceae</taxon>
        <taxon>Bifidobacterium</taxon>
    </lineage>
</organism>
<name>A0A4Q5AMW3_9BIFI</name>
<sequence>MHDIIPKVTLEQKRRSMGFFAIWWIETFCVVGSPPAEDEPMVFTPEYAEFLVNCYALDKSGHRLFDRVFLSRPKGSNKSGLAALIVLFEALAPCRFDHWAEAGETYTFLGRKYVYQEGEPVGRLIRGSRVALAANSEDQTGNVYDVVYHNCVKGPLAQLRGVGLDVGQTRIIIPEECGGGEIKPATSGASSRDGGLQTFTVLDESHLFVGRAKGMARTLLRNLTKRGMDEPWSLQTTTMYQPGLNSLAEDTYRTAWSIAEGKVKHDQRTLFDHRYASLPIEELGNEKKLEHALMESHGSVMKSSDGYDHLILPDGRITRVNPRTGKDDEGYSLASPGVEPGPSKDGWVIMDKPKSYILNAGSDPSEAIRFYLNSLTSAMDSWLPESQIQAHLVGKDMYLSGDRRQMMDAWKNVIHADDEITLGFDGSISDDSTALVGCRVRDGLLFLIKLEQKPDDARAADWRVDREAFDGMVRYMFGHYNVVAFFADVNPWESMIDAWERDFSDKLAVGPRGRNSTKIKYWTNNWSRDVYQGLVNMAANFTYEMKQVPRHAEPDVSSIALLADPRLVAHFRNARKRERSFGYLVFKETPNSPEKIDAMMAGLLAYTARNRYLTDGVKEEESTFFVPFRVY</sequence>
<feature type="region of interest" description="Disordered" evidence="1">
    <location>
        <begin position="319"/>
        <end position="338"/>
    </location>
</feature>
<protein>
    <submittedName>
        <fullName evidence="2">Phage protein</fullName>
    </submittedName>
</protein>
<evidence type="ECO:0000256" key="1">
    <source>
        <dbReference type="SAM" id="MobiDB-lite"/>
    </source>
</evidence>
<dbReference type="EMBL" id="RYUT01000002">
    <property type="protein sequence ID" value="RYQ30979.1"/>
    <property type="molecule type" value="Genomic_DNA"/>
</dbReference>
<evidence type="ECO:0000313" key="2">
    <source>
        <dbReference type="EMBL" id="RYQ30979.1"/>
    </source>
</evidence>
<dbReference type="RefSeq" id="WP_129870714.1">
    <property type="nucleotide sequence ID" value="NZ_RYUO01000002.1"/>
</dbReference>
<dbReference type="Proteomes" id="UP000291920">
    <property type="component" value="Unassembled WGS sequence"/>
</dbReference>
<dbReference type="AlphaFoldDB" id="A0A4Q5AMW3"/>
<proteinExistence type="predicted"/>
<comment type="caution">
    <text evidence="2">The sequence shown here is derived from an EMBL/GenBank/DDBJ whole genome shotgun (WGS) entry which is preliminary data.</text>
</comment>
<evidence type="ECO:0000313" key="3">
    <source>
        <dbReference type="Proteomes" id="UP000291920"/>
    </source>
</evidence>
<reference evidence="2 3" key="1">
    <citation type="submission" date="2018-12" db="EMBL/GenBank/DDBJ databases">
        <title>Unveiling genomic diversity among members of the Bifidobacterium pseudolongum species, a widely distributed gut commensal of the animal kingdom.</title>
        <authorList>
            <person name="Lugli G.A."/>
            <person name="Duranti S."/>
            <person name="Albert K."/>
            <person name="Mancabelli L."/>
            <person name="Napoli S."/>
            <person name="Viappiani A."/>
            <person name="Anzalone R."/>
            <person name="Longhi G."/>
            <person name="Milani C."/>
            <person name="Turroni F."/>
            <person name="Alessandri G."/>
            <person name="Sela D.A."/>
            <person name="Van Sinderen D."/>
            <person name="Ventura M."/>
        </authorList>
    </citation>
    <scope>NUCLEOTIDE SEQUENCE [LARGE SCALE GENOMIC DNA]</scope>
    <source>
        <strain evidence="2 3">2017B</strain>
    </source>
</reference>
<accession>A0A4Q5AMW3</accession>